<organism evidence="1 2">
    <name type="scientific">Nonomuraea maritima</name>
    <dbReference type="NCBI Taxonomy" id="683260"/>
    <lineage>
        <taxon>Bacteria</taxon>
        <taxon>Bacillati</taxon>
        <taxon>Actinomycetota</taxon>
        <taxon>Actinomycetes</taxon>
        <taxon>Streptosporangiales</taxon>
        <taxon>Streptosporangiaceae</taxon>
        <taxon>Nonomuraea</taxon>
    </lineage>
</organism>
<keyword evidence="2" id="KW-1185">Reference proteome</keyword>
<evidence type="ECO:0000313" key="1">
    <source>
        <dbReference type="EMBL" id="SDL75891.1"/>
    </source>
</evidence>
<reference evidence="1 2" key="1">
    <citation type="submission" date="2016-10" db="EMBL/GenBank/DDBJ databases">
        <authorList>
            <person name="de Groot N.N."/>
        </authorList>
    </citation>
    <scope>NUCLEOTIDE SEQUENCE [LARGE SCALE GENOMIC DNA]</scope>
    <source>
        <strain evidence="1 2">CGMCC 4.5681</strain>
    </source>
</reference>
<dbReference type="RefSeq" id="WP_090772183.1">
    <property type="nucleotide sequence ID" value="NZ_FNFB01000028.1"/>
</dbReference>
<protein>
    <submittedName>
        <fullName evidence="1">Uncharacterized protein</fullName>
    </submittedName>
</protein>
<evidence type="ECO:0000313" key="2">
    <source>
        <dbReference type="Proteomes" id="UP000198683"/>
    </source>
</evidence>
<accession>A0A1G9MPF6</accession>
<gene>
    <name evidence="1" type="ORF">SAMN05421874_128119</name>
</gene>
<dbReference type="AlphaFoldDB" id="A0A1G9MPF6"/>
<name>A0A1G9MPF6_9ACTN</name>
<dbReference type="STRING" id="683260.SAMN05421874_128119"/>
<dbReference type="Proteomes" id="UP000198683">
    <property type="component" value="Unassembled WGS sequence"/>
</dbReference>
<proteinExistence type="predicted"/>
<dbReference type="OrthoDB" id="9837768at2"/>
<sequence length="167" mass="18276">MTTMKPIKFSVAMLNSAPYQDPNGRHPYVMTARGEGREWMHIAGCPLLQEHPVTREDTGTYGDLCSYTAGTLGCDRCLPHAGHHVVLPDGGKRYRPMGPIAHGRHGDRDVEFGEYALVNQSGGRWQVREWAADGQAALDRAKALGITVILGPPDKRYGLPMLPEGQA</sequence>
<dbReference type="EMBL" id="FNFB01000028">
    <property type="protein sequence ID" value="SDL75891.1"/>
    <property type="molecule type" value="Genomic_DNA"/>
</dbReference>